<dbReference type="Gene3D" id="3.40.50.150">
    <property type="entry name" value="Vaccinia Virus protein VP39"/>
    <property type="match status" value="1"/>
</dbReference>
<evidence type="ECO:0000256" key="3">
    <source>
        <dbReference type="ARBA" id="ARBA00022679"/>
    </source>
</evidence>
<gene>
    <name evidence="5" type="ORF">ACFFGV_00690</name>
</gene>
<proteinExistence type="inferred from homology"/>
<evidence type="ECO:0000313" key="6">
    <source>
        <dbReference type="Proteomes" id="UP001589836"/>
    </source>
</evidence>
<keyword evidence="6" id="KW-1185">Reference proteome</keyword>
<reference evidence="5 6" key="1">
    <citation type="submission" date="2024-09" db="EMBL/GenBank/DDBJ databases">
        <authorList>
            <person name="Sun Q."/>
            <person name="Mori K."/>
        </authorList>
    </citation>
    <scope>NUCLEOTIDE SEQUENCE [LARGE SCALE GENOMIC DNA]</scope>
    <source>
        <strain evidence="5 6">NCAIM B.02529</strain>
    </source>
</reference>
<dbReference type="Proteomes" id="UP001589836">
    <property type="component" value="Unassembled WGS sequence"/>
</dbReference>
<dbReference type="RefSeq" id="WP_377344597.1">
    <property type="nucleotide sequence ID" value="NZ_JBHLTP010000001.1"/>
</dbReference>
<dbReference type="GO" id="GO:0032259">
    <property type="term" value="P:methylation"/>
    <property type="evidence" value="ECO:0007669"/>
    <property type="project" value="UniProtKB-KW"/>
</dbReference>
<dbReference type="PANTHER" id="PTHR44942:SF4">
    <property type="entry name" value="METHYLTRANSFERASE TYPE 11 DOMAIN-CONTAINING PROTEIN"/>
    <property type="match status" value="1"/>
</dbReference>
<dbReference type="EC" id="2.1.1.-" evidence="5"/>
<name>A0ABV6LIE0_9BACI</name>
<dbReference type="PANTHER" id="PTHR44942">
    <property type="entry name" value="METHYLTRANSF_11 DOMAIN-CONTAINING PROTEIN"/>
    <property type="match status" value="1"/>
</dbReference>
<accession>A0ABV6LIE0</accession>
<organism evidence="5 6">
    <name type="scientific">Pontibacillus salicampi</name>
    <dbReference type="NCBI Taxonomy" id="1449801"/>
    <lineage>
        <taxon>Bacteria</taxon>
        <taxon>Bacillati</taxon>
        <taxon>Bacillota</taxon>
        <taxon>Bacilli</taxon>
        <taxon>Bacillales</taxon>
        <taxon>Bacillaceae</taxon>
        <taxon>Pontibacillus</taxon>
    </lineage>
</organism>
<dbReference type="InterPro" id="IPR051052">
    <property type="entry name" value="Diverse_substrate_MTase"/>
</dbReference>
<dbReference type="SUPFAM" id="SSF53335">
    <property type="entry name" value="S-adenosyl-L-methionine-dependent methyltransferases"/>
    <property type="match status" value="1"/>
</dbReference>
<evidence type="ECO:0000259" key="4">
    <source>
        <dbReference type="Pfam" id="PF08241"/>
    </source>
</evidence>
<dbReference type="EMBL" id="JBHLTP010000001">
    <property type="protein sequence ID" value="MFC0522106.1"/>
    <property type="molecule type" value="Genomic_DNA"/>
</dbReference>
<dbReference type="InterPro" id="IPR029063">
    <property type="entry name" value="SAM-dependent_MTases_sf"/>
</dbReference>
<evidence type="ECO:0000256" key="1">
    <source>
        <dbReference type="ARBA" id="ARBA00008361"/>
    </source>
</evidence>
<keyword evidence="3 5" id="KW-0808">Transferase</keyword>
<comment type="similarity">
    <text evidence="1">Belongs to the methyltransferase superfamily.</text>
</comment>
<evidence type="ECO:0000313" key="5">
    <source>
        <dbReference type="EMBL" id="MFC0522106.1"/>
    </source>
</evidence>
<feature type="domain" description="Methyltransferase type 11" evidence="4">
    <location>
        <begin position="41"/>
        <end position="130"/>
    </location>
</feature>
<protein>
    <submittedName>
        <fullName evidence="5">Class I SAM-dependent methyltransferase</fullName>
        <ecNumber evidence="5">2.1.1.-</ecNumber>
    </submittedName>
</protein>
<dbReference type="GO" id="GO:0008168">
    <property type="term" value="F:methyltransferase activity"/>
    <property type="evidence" value="ECO:0007669"/>
    <property type="project" value="UniProtKB-KW"/>
</dbReference>
<keyword evidence="2 5" id="KW-0489">Methyltransferase</keyword>
<comment type="caution">
    <text evidence="5">The sequence shown here is derived from an EMBL/GenBank/DDBJ whole genome shotgun (WGS) entry which is preliminary data.</text>
</comment>
<dbReference type="CDD" id="cd02440">
    <property type="entry name" value="AdoMet_MTases"/>
    <property type="match status" value="1"/>
</dbReference>
<evidence type="ECO:0000256" key="2">
    <source>
        <dbReference type="ARBA" id="ARBA00022603"/>
    </source>
</evidence>
<dbReference type="InterPro" id="IPR013216">
    <property type="entry name" value="Methyltransf_11"/>
</dbReference>
<dbReference type="Pfam" id="PF08241">
    <property type="entry name" value="Methyltransf_11"/>
    <property type="match status" value="1"/>
</dbReference>
<sequence>MSHLEYDYNVDEDVRDSQPVPERVFHLLENYISLNQSSILELESGRGTITKAFEHHHAHLLAIHHSNADILRARSMNPNVTFVKGTAEYLPFEKDYFDLVYCNHHWQQLDRNKVLSEVERVLKPHGYLLILDAICREHSSEIVTQTNRLVSRYTHFHPYNAYEQANKDVSSRNVWAMEWKKAGFTVVEMEEISFQMVTHLQKWIDITLDQYSYLRDEDKHSLEGLLKDYLEPYMVNGRTTIPYQCTVTLLRSQ</sequence>